<evidence type="ECO:0000313" key="8">
    <source>
        <dbReference type="EMBL" id="OXA58972.1"/>
    </source>
</evidence>
<keyword evidence="9" id="KW-1185">Reference proteome</keyword>
<dbReference type="InterPro" id="IPR016024">
    <property type="entry name" value="ARM-type_fold"/>
</dbReference>
<feature type="region of interest" description="Disordered" evidence="7">
    <location>
        <begin position="1"/>
        <end position="29"/>
    </location>
</feature>
<dbReference type="GO" id="GO:0005634">
    <property type="term" value="C:nucleus"/>
    <property type="evidence" value="ECO:0007669"/>
    <property type="project" value="UniProtKB-ARBA"/>
</dbReference>
<dbReference type="GO" id="GO:0005737">
    <property type="term" value="C:cytoplasm"/>
    <property type="evidence" value="ECO:0007669"/>
    <property type="project" value="InterPro"/>
</dbReference>
<evidence type="ECO:0000256" key="4">
    <source>
        <dbReference type="ARBA" id="ARBA00022927"/>
    </source>
</evidence>
<evidence type="ECO:0000256" key="7">
    <source>
        <dbReference type="SAM" id="MobiDB-lite"/>
    </source>
</evidence>
<dbReference type="Pfam" id="PF16186">
    <property type="entry name" value="Arm_3"/>
    <property type="match status" value="1"/>
</dbReference>
<comment type="caution">
    <text evidence="8">The sequence shown here is derived from an EMBL/GenBank/DDBJ whole genome shotgun (WGS) entry which is preliminary data.</text>
</comment>
<feature type="repeat" description="ARM" evidence="6">
    <location>
        <begin position="152"/>
        <end position="179"/>
    </location>
</feature>
<feature type="repeat" description="ARM" evidence="6">
    <location>
        <begin position="109"/>
        <end position="152"/>
    </location>
</feature>
<dbReference type="PIRSF" id="PIRSF005673">
    <property type="entry name" value="Importin_alpha"/>
    <property type="match status" value="1"/>
</dbReference>
<dbReference type="SUPFAM" id="SSF48371">
    <property type="entry name" value="ARM repeat"/>
    <property type="match status" value="1"/>
</dbReference>
<dbReference type="PANTHER" id="PTHR23316">
    <property type="entry name" value="IMPORTIN ALPHA"/>
    <property type="match status" value="1"/>
</dbReference>
<comment type="similarity">
    <text evidence="1 5">Belongs to the importin alpha family.</text>
</comment>
<evidence type="ECO:0000313" key="9">
    <source>
        <dbReference type="Proteomes" id="UP000198287"/>
    </source>
</evidence>
<evidence type="ECO:0000256" key="5">
    <source>
        <dbReference type="PIRNR" id="PIRNR005673"/>
    </source>
</evidence>
<dbReference type="GO" id="GO:0061608">
    <property type="term" value="F:nuclear import signal receptor activity"/>
    <property type="evidence" value="ECO:0007669"/>
    <property type="project" value="InterPro"/>
</dbReference>
<dbReference type="EMBL" id="LNIX01000002">
    <property type="protein sequence ID" value="OXA58972.1"/>
    <property type="molecule type" value="Genomic_DNA"/>
</dbReference>
<evidence type="ECO:0000256" key="3">
    <source>
        <dbReference type="ARBA" id="ARBA00022737"/>
    </source>
</evidence>
<name>A0A226EMV6_FOLCA</name>
<dbReference type="InterPro" id="IPR011989">
    <property type="entry name" value="ARM-like"/>
</dbReference>
<gene>
    <name evidence="8" type="ORF">Fcan01_04291</name>
</gene>
<reference evidence="8 9" key="1">
    <citation type="submission" date="2015-12" db="EMBL/GenBank/DDBJ databases">
        <title>The genome of Folsomia candida.</title>
        <authorList>
            <person name="Faddeeva A."/>
            <person name="Derks M.F."/>
            <person name="Anvar Y."/>
            <person name="Smit S."/>
            <person name="Van Straalen N."/>
            <person name="Roelofs D."/>
        </authorList>
    </citation>
    <scope>NUCLEOTIDE SEQUENCE [LARGE SCALE GENOMIC DNA]</scope>
    <source>
        <strain evidence="8 9">VU population</strain>
        <tissue evidence="8">Whole body</tissue>
    </source>
</reference>
<dbReference type="Proteomes" id="UP000198287">
    <property type="component" value="Unassembled WGS sequence"/>
</dbReference>
<evidence type="ECO:0000256" key="1">
    <source>
        <dbReference type="ARBA" id="ARBA00010394"/>
    </source>
</evidence>
<dbReference type="Pfam" id="PF00514">
    <property type="entry name" value="Arm"/>
    <property type="match status" value="5"/>
</dbReference>
<keyword evidence="2 5" id="KW-0813">Transport</keyword>
<dbReference type="SMART" id="SM00185">
    <property type="entry name" value="ARM"/>
    <property type="match status" value="9"/>
</dbReference>
<dbReference type="GO" id="GO:0006607">
    <property type="term" value="P:NLS-bearing protein import into nucleus"/>
    <property type="evidence" value="ECO:0007669"/>
    <property type="project" value="UniProtKB-ARBA"/>
</dbReference>
<evidence type="ECO:0000256" key="6">
    <source>
        <dbReference type="PROSITE-ProRule" id="PRU00259"/>
    </source>
</evidence>
<sequence length="522" mass="57012">MSEAGKIKLEPIEHEFDEHDEVPEKKNDKQRVELRKIKTEETLKKVATTKFMDEEGDETLVDDSKLLEVLVEQAADSSQPEIQLNAVTAVRKMLSTSPDSYLDPFINLGILPSLVNCLGGNNCDTLQLEAVWALTNVAAGTSEQTLAVVECGAVPKLIALLASPHEALCEQAVWALGNIVGDGPKCRGYAISEGLLGPLFNLIHPGVSITFLRNITWVISNLCRCNDPALPQESVAEILPTLNLLIDHSDKTVLVNTVWALSYLSNGRNDQIQMVIDSGVLPKPVSFLSHHDPKMQIAAVRAVGNIVTGTDEQTQVVIDCGALGHFVNLLTHQNEKICQEAIWLLSNVTAGNGAQVQAVLDAGLIPLIQSHLDKGTFQTQKEAAWTVTNILASGTKEQVLHVISCDIVQPLCNLLCCGEPDILRIVLDGINNMLKTIGGRWANGKEVERVCCLIEECGGLDKIESLQTNENLDIYKKAYDIIENYFSEDIDEDQKLVPETTVEEMFEFGPNDAAGPQGGFNF</sequence>
<dbReference type="InterPro" id="IPR024931">
    <property type="entry name" value="Importin_alpha"/>
</dbReference>
<dbReference type="InterPro" id="IPR032413">
    <property type="entry name" value="Arm_3"/>
</dbReference>
<keyword evidence="4 5" id="KW-0653">Protein transport</keyword>
<organism evidence="8 9">
    <name type="scientific">Folsomia candida</name>
    <name type="common">Springtail</name>
    <dbReference type="NCBI Taxonomy" id="158441"/>
    <lineage>
        <taxon>Eukaryota</taxon>
        <taxon>Metazoa</taxon>
        <taxon>Ecdysozoa</taxon>
        <taxon>Arthropoda</taxon>
        <taxon>Hexapoda</taxon>
        <taxon>Collembola</taxon>
        <taxon>Entomobryomorpha</taxon>
        <taxon>Isotomoidea</taxon>
        <taxon>Isotomidae</taxon>
        <taxon>Proisotominae</taxon>
        <taxon>Folsomia</taxon>
    </lineage>
</organism>
<keyword evidence="3" id="KW-0677">Repeat</keyword>
<dbReference type="OrthoDB" id="29145at2759"/>
<evidence type="ECO:0000256" key="2">
    <source>
        <dbReference type="ARBA" id="ARBA00022448"/>
    </source>
</evidence>
<dbReference type="OMA" id="MIENCHG"/>
<dbReference type="FunFam" id="1.25.10.10:FF:000009">
    <property type="entry name" value="Importin subunit alpha"/>
    <property type="match status" value="1"/>
</dbReference>
<proteinExistence type="inferred from homology"/>
<dbReference type="InterPro" id="IPR000225">
    <property type="entry name" value="Armadillo"/>
</dbReference>
<feature type="repeat" description="ARM" evidence="6">
    <location>
        <begin position="321"/>
        <end position="363"/>
    </location>
</feature>
<dbReference type="PROSITE" id="PS50176">
    <property type="entry name" value="ARM_REPEAT"/>
    <property type="match status" value="3"/>
</dbReference>
<dbReference type="AlphaFoldDB" id="A0A226EMV6"/>
<accession>A0A226EMV6</accession>
<dbReference type="Gene3D" id="1.25.10.10">
    <property type="entry name" value="Leucine-rich Repeat Variant"/>
    <property type="match status" value="1"/>
</dbReference>
<protein>
    <recommendedName>
        <fullName evidence="5">Importin subunit alpha</fullName>
    </recommendedName>
</protein>
<dbReference type="STRING" id="158441.A0A226EMV6"/>